<evidence type="ECO:0000313" key="3">
    <source>
        <dbReference type="Proteomes" id="UP001174691"/>
    </source>
</evidence>
<comment type="caution">
    <text evidence="2">The sequence shown here is derived from an EMBL/GenBank/DDBJ whole genome shotgun (WGS) entry which is preliminary data.</text>
</comment>
<feature type="compositionally biased region" description="Pro residues" evidence="1">
    <location>
        <begin position="21"/>
        <end position="34"/>
    </location>
</feature>
<feature type="compositionally biased region" description="Acidic residues" evidence="1">
    <location>
        <begin position="309"/>
        <end position="318"/>
    </location>
</feature>
<feature type="compositionally biased region" description="Acidic residues" evidence="1">
    <location>
        <begin position="341"/>
        <end position="361"/>
    </location>
</feature>
<dbReference type="AlphaFoldDB" id="A0AA38W1F1"/>
<accession>A0AA38W1F1</accession>
<reference evidence="2" key="1">
    <citation type="submission" date="2022-07" db="EMBL/GenBank/DDBJ databases">
        <title>Fungi with potential for degradation of polypropylene.</title>
        <authorList>
            <person name="Gostincar C."/>
        </authorList>
    </citation>
    <scope>NUCLEOTIDE SEQUENCE</scope>
    <source>
        <strain evidence="2">EXF-13287</strain>
    </source>
</reference>
<evidence type="ECO:0000256" key="1">
    <source>
        <dbReference type="SAM" id="MobiDB-lite"/>
    </source>
</evidence>
<organism evidence="2 3">
    <name type="scientific">Coniochaeta hoffmannii</name>
    <dbReference type="NCBI Taxonomy" id="91930"/>
    <lineage>
        <taxon>Eukaryota</taxon>
        <taxon>Fungi</taxon>
        <taxon>Dikarya</taxon>
        <taxon>Ascomycota</taxon>
        <taxon>Pezizomycotina</taxon>
        <taxon>Sordariomycetes</taxon>
        <taxon>Sordariomycetidae</taxon>
        <taxon>Coniochaetales</taxon>
        <taxon>Coniochaetaceae</taxon>
        <taxon>Coniochaeta</taxon>
    </lineage>
</organism>
<dbReference type="EMBL" id="JANBVN010000038">
    <property type="protein sequence ID" value="KAJ9158305.1"/>
    <property type="molecule type" value="Genomic_DNA"/>
</dbReference>
<feature type="region of interest" description="Disordered" evidence="1">
    <location>
        <begin position="259"/>
        <end position="384"/>
    </location>
</feature>
<sequence>MAGPDTSAAPAQPQQQQQNDPPLPPSPHQPPRPHQPAADDDSAEEARALRTQRAALQTRMPERSERFVRILAQLSSQEIRPAQVVERWQELVAVFWEEARADHAADPSPVANRDKRDFAAVANRTIDSVVLETTLPHVYAGAARANRDKKQWGATFERARNAVTKALQNAPGARDRHVVMNKWMMYLFLGRAICAGVNALRTVSALLQPKNKAHAVGFPELTRRLTAKMFAEKGNDDEYPEPTTAHLYAVEKEVKAEAVARDDAADEERAAAAQRRMVAEQAQAARRARGAGGRASVSGRRGSKRLREEDEEEAEDEDDGRRGSGGGKRRRSGRSSAGGERDEDDDEYEDNETYGPEDEDEASRALSARSLDQPSFLEPGAGADTLANVRSWLAGNARRLRDMAGPADPDGILPDNMRLQLEACRLAVQAYTARLHEFEEALGESLEGAEGGGE</sequence>
<protein>
    <submittedName>
        <fullName evidence="2">Uncharacterized protein</fullName>
    </submittedName>
</protein>
<proteinExistence type="predicted"/>
<feature type="region of interest" description="Disordered" evidence="1">
    <location>
        <begin position="1"/>
        <end position="47"/>
    </location>
</feature>
<feature type="compositionally biased region" description="Low complexity" evidence="1">
    <location>
        <begin position="1"/>
        <end position="20"/>
    </location>
</feature>
<name>A0AA38W1F1_9PEZI</name>
<feature type="compositionally biased region" description="Basic and acidic residues" evidence="1">
    <location>
        <begin position="259"/>
        <end position="270"/>
    </location>
</feature>
<dbReference type="Proteomes" id="UP001174691">
    <property type="component" value="Unassembled WGS sequence"/>
</dbReference>
<evidence type="ECO:0000313" key="2">
    <source>
        <dbReference type="EMBL" id="KAJ9158305.1"/>
    </source>
</evidence>
<gene>
    <name evidence="2" type="ORF">NKR19_g3441</name>
</gene>
<feature type="compositionally biased region" description="Low complexity" evidence="1">
    <location>
        <begin position="271"/>
        <end position="285"/>
    </location>
</feature>
<keyword evidence="3" id="KW-1185">Reference proteome</keyword>